<keyword evidence="2" id="KW-1185">Reference proteome</keyword>
<name>A0A9W7F2W1_9STRA</name>
<protein>
    <submittedName>
        <fullName evidence="1">Uncharacterized protein</fullName>
    </submittedName>
</protein>
<dbReference type="Proteomes" id="UP001165122">
    <property type="component" value="Unassembled WGS sequence"/>
</dbReference>
<accession>A0A9W7F2W1</accession>
<dbReference type="AlphaFoldDB" id="A0A9W7F2W1"/>
<dbReference type="EMBL" id="BRXW01000019">
    <property type="protein sequence ID" value="GMI00131.1"/>
    <property type="molecule type" value="Genomic_DNA"/>
</dbReference>
<gene>
    <name evidence="1" type="ORF">TrLO_g11685</name>
</gene>
<evidence type="ECO:0000313" key="1">
    <source>
        <dbReference type="EMBL" id="GMI00131.1"/>
    </source>
</evidence>
<dbReference type="OrthoDB" id="10433060at2759"/>
<organism evidence="1 2">
    <name type="scientific">Triparma laevis f. longispina</name>
    <dbReference type="NCBI Taxonomy" id="1714387"/>
    <lineage>
        <taxon>Eukaryota</taxon>
        <taxon>Sar</taxon>
        <taxon>Stramenopiles</taxon>
        <taxon>Ochrophyta</taxon>
        <taxon>Bolidophyceae</taxon>
        <taxon>Parmales</taxon>
        <taxon>Triparmaceae</taxon>
        <taxon>Triparma</taxon>
    </lineage>
</organism>
<comment type="caution">
    <text evidence="1">The sequence shown here is derived from an EMBL/GenBank/DDBJ whole genome shotgun (WGS) entry which is preliminary data.</text>
</comment>
<proteinExistence type="predicted"/>
<reference evidence="2" key="1">
    <citation type="journal article" date="2023" name="Commun. Biol.">
        <title>Genome analysis of Parmales, the sister group of diatoms, reveals the evolutionary specialization of diatoms from phago-mixotrophs to photoautotrophs.</title>
        <authorList>
            <person name="Ban H."/>
            <person name="Sato S."/>
            <person name="Yoshikawa S."/>
            <person name="Yamada K."/>
            <person name="Nakamura Y."/>
            <person name="Ichinomiya M."/>
            <person name="Sato N."/>
            <person name="Blanc-Mathieu R."/>
            <person name="Endo H."/>
            <person name="Kuwata A."/>
            <person name="Ogata H."/>
        </authorList>
    </citation>
    <scope>NUCLEOTIDE SEQUENCE [LARGE SCALE GENOMIC DNA]</scope>
    <source>
        <strain evidence="2">NIES 3700</strain>
    </source>
</reference>
<sequence>MASQADIMTKIKEATDVYAEVRRCKDMEDACYKWFKTLFKRYGSEVTVNENDGDMKRKELVESWDGLMIDVYRRRDLCEWVNSNTAEVEVNGGVERVFEEMGIKTNAVERFRVEEQEEEVTEEFAEDGDGREELKIKEVLERTIKAIETQCPFEIVQS</sequence>
<evidence type="ECO:0000313" key="2">
    <source>
        <dbReference type="Proteomes" id="UP001165122"/>
    </source>
</evidence>